<dbReference type="NCBIfam" id="TIGR01670">
    <property type="entry name" value="KdsC-phosphatas"/>
    <property type="match status" value="1"/>
</dbReference>
<evidence type="ECO:0000256" key="5">
    <source>
        <dbReference type="ARBA" id="ARBA00022801"/>
    </source>
</evidence>
<dbReference type="GO" id="GO:0019143">
    <property type="term" value="F:3-deoxy-manno-octulosonate-8-phosphatase activity"/>
    <property type="evidence" value="ECO:0007669"/>
    <property type="project" value="UniProtKB-EC"/>
</dbReference>
<evidence type="ECO:0000256" key="6">
    <source>
        <dbReference type="ARBA" id="ARBA00022842"/>
    </source>
</evidence>
<dbReference type="AlphaFoldDB" id="A0A840DX24"/>
<dbReference type="Pfam" id="PF08282">
    <property type="entry name" value="Hydrolase_3"/>
    <property type="match status" value="1"/>
</dbReference>
<evidence type="ECO:0000256" key="3">
    <source>
        <dbReference type="ARBA" id="ARBA00011881"/>
    </source>
</evidence>
<keyword evidence="9" id="KW-1185">Reference proteome</keyword>
<dbReference type="SUPFAM" id="SSF56784">
    <property type="entry name" value="HAD-like"/>
    <property type="match status" value="1"/>
</dbReference>
<accession>A0A840DX24</accession>
<gene>
    <name evidence="8" type="ORF">GGR28_000091</name>
</gene>
<protein>
    <submittedName>
        <fullName evidence="8">3-deoxy-D-manno-octulosonate 8-phosphate phosphatase (KDO 8-P phosphatase)</fullName>
        <ecNumber evidence="8">3.1.3.45</ecNumber>
    </submittedName>
</protein>
<dbReference type="SFLD" id="SFLDS00003">
    <property type="entry name" value="Haloacid_Dehalogenase"/>
    <property type="match status" value="1"/>
</dbReference>
<sequence>MNELERFTDITTFIFDVDGVLTNSQLMILEDGGLLRQMNVRDGYAIKRALEKGYQVCVITGGKSQGVVSRLQGLGVVDIYYGVQDKVEAYREYMDLYDLDDENVLFMGDDVPDYEVMRLVGFPTCPQDACSEILSISKYVSDKCGGAGAVRDVIERTLRLHGKWLPDDPTDELPTSV</sequence>
<comment type="caution">
    <text evidence="8">The sequence shown here is derived from an EMBL/GenBank/DDBJ whole genome shotgun (WGS) entry which is preliminary data.</text>
</comment>
<evidence type="ECO:0000256" key="1">
    <source>
        <dbReference type="ARBA" id="ARBA00001946"/>
    </source>
</evidence>
<dbReference type="PANTHER" id="PTHR21485">
    <property type="entry name" value="HAD SUPERFAMILY MEMBERS CMAS AND KDSC"/>
    <property type="match status" value="1"/>
</dbReference>
<dbReference type="InterPro" id="IPR023214">
    <property type="entry name" value="HAD_sf"/>
</dbReference>
<dbReference type="Proteomes" id="UP000576209">
    <property type="component" value="Unassembled WGS sequence"/>
</dbReference>
<reference evidence="8 9" key="1">
    <citation type="submission" date="2020-08" db="EMBL/GenBank/DDBJ databases">
        <title>Genomic Encyclopedia of Type Strains, Phase IV (KMG-IV): sequencing the most valuable type-strain genomes for metagenomic binning, comparative biology and taxonomic classification.</title>
        <authorList>
            <person name="Goeker M."/>
        </authorList>
    </citation>
    <scope>NUCLEOTIDE SEQUENCE [LARGE SCALE GENOMIC DNA]</scope>
    <source>
        <strain evidence="8 9">DSM 105137</strain>
    </source>
</reference>
<dbReference type="SFLD" id="SFLDG01138">
    <property type="entry name" value="C1.6.2:_Deoxy-d-mannose-octulo"/>
    <property type="match status" value="1"/>
</dbReference>
<dbReference type="FunFam" id="3.40.50.1000:FF:000029">
    <property type="entry name" value="3-deoxy-D-manno-octulosonate 8-phosphate phosphatase KdsC"/>
    <property type="match status" value="1"/>
</dbReference>
<dbReference type="SFLD" id="SFLDG01136">
    <property type="entry name" value="C1.6:_Phosphoserine_Phosphatas"/>
    <property type="match status" value="1"/>
</dbReference>
<comment type="similarity">
    <text evidence="2">Belongs to the KdsC family.</text>
</comment>
<evidence type="ECO:0000256" key="2">
    <source>
        <dbReference type="ARBA" id="ARBA00005893"/>
    </source>
</evidence>
<dbReference type="PIRSF" id="PIRSF006118">
    <property type="entry name" value="KDO8-P_Ptase"/>
    <property type="match status" value="1"/>
</dbReference>
<dbReference type="InterPro" id="IPR036412">
    <property type="entry name" value="HAD-like_sf"/>
</dbReference>
<dbReference type="EC" id="3.1.3.45" evidence="8"/>
<dbReference type="InterPro" id="IPR010023">
    <property type="entry name" value="KdsC_fam"/>
</dbReference>
<feature type="binding site" evidence="7">
    <location>
        <position position="18"/>
    </location>
    <ligand>
        <name>substrate</name>
    </ligand>
</feature>
<organism evidence="8 9">
    <name type="scientific">Neolewinella aquimaris</name>
    <dbReference type="NCBI Taxonomy" id="1835722"/>
    <lineage>
        <taxon>Bacteria</taxon>
        <taxon>Pseudomonadati</taxon>
        <taxon>Bacteroidota</taxon>
        <taxon>Saprospiria</taxon>
        <taxon>Saprospirales</taxon>
        <taxon>Lewinellaceae</taxon>
        <taxon>Neolewinella</taxon>
    </lineage>
</organism>
<evidence type="ECO:0000256" key="7">
    <source>
        <dbReference type="PIRSR" id="PIRSR006118-2"/>
    </source>
</evidence>
<feature type="binding site" evidence="7">
    <location>
        <position position="16"/>
    </location>
    <ligand>
        <name>Mg(2+)</name>
        <dbReference type="ChEBI" id="CHEBI:18420"/>
    </ligand>
</feature>
<keyword evidence="5 8" id="KW-0378">Hydrolase</keyword>
<dbReference type="GO" id="GO:0046872">
    <property type="term" value="F:metal ion binding"/>
    <property type="evidence" value="ECO:0007669"/>
    <property type="project" value="UniProtKB-KW"/>
</dbReference>
<keyword evidence="6 7" id="KW-0460">Magnesium</keyword>
<feature type="binding site" evidence="7">
    <location>
        <position position="109"/>
    </location>
    <ligand>
        <name>Mg(2+)</name>
        <dbReference type="ChEBI" id="CHEBI:18420"/>
    </ligand>
</feature>
<evidence type="ECO:0000256" key="4">
    <source>
        <dbReference type="ARBA" id="ARBA00022723"/>
    </source>
</evidence>
<keyword evidence="4 7" id="KW-0479">Metal-binding</keyword>
<evidence type="ECO:0000313" key="9">
    <source>
        <dbReference type="Proteomes" id="UP000576209"/>
    </source>
</evidence>
<proteinExistence type="inferred from homology"/>
<dbReference type="Gene3D" id="3.40.50.1000">
    <property type="entry name" value="HAD superfamily/HAD-like"/>
    <property type="match status" value="1"/>
</dbReference>
<dbReference type="EMBL" id="JACIFF010000001">
    <property type="protein sequence ID" value="MBB4077490.1"/>
    <property type="molecule type" value="Genomic_DNA"/>
</dbReference>
<dbReference type="RefSeq" id="WP_183493754.1">
    <property type="nucleotide sequence ID" value="NZ_JACIFF010000001.1"/>
</dbReference>
<comment type="subunit">
    <text evidence="3">Homotetramer.</text>
</comment>
<evidence type="ECO:0000313" key="8">
    <source>
        <dbReference type="EMBL" id="MBB4077490.1"/>
    </source>
</evidence>
<name>A0A840DX24_9BACT</name>
<dbReference type="InterPro" id="IPR050793">
    <property type="entry name" value="CMP-NeuNAc_synthase"/>
</dbReference>
<dbReference type="GO" id="GO:0008781">
    <property type="term" value="F:N-acylneuraminate cytidylyltransferase activity"/>
    <property type="evidence" value="ECO:0007669"/>
    <property type="project" value="TreeGrafter"/>
</dbReference>
<comment type="cofactor">
    <cofactor evidence="1 7">
        <name>Mg(2+)</name>
        <dbReference type="ChEBI" id="CHEBI:18420"/>
    </cofactor>
</comment>
<dbReference type="PANTHER" id="PTHR21485:SF3">
    <property type="entry name" value="N-ACYLNEURAMINATE CYTIDYLYLTRANSFERASE"/>
    <property type="match status" value="1"/>
</dbReference>